<organism evidence="10 11">
    <name type="scientific">Lupinus angustifolius</name>
    <name type="common">Narrow-leaved blue lupine</name>
    <dbReference type="NCBI Taxonomy" id="3871"/>
    <lineage>
        <taxon>Eukaryota</taxon>
        <taxon>Viridiplantae</taxon>
        <taxon>Streptophyta</taxon>
        <taxon>Embryophyta</taxon>
        <taxon>Tracheophyta</taxon>
        <taxon>Spermatophyta</taxon>
        <taxon>Magnoliopsida</taxon>
        <taxon>eudicotyledons</taxon>
        <taxon>Gunneridae</taxon>
        <taxon>Pentapetalae</taxon>
        <taxon>rosids</taxon>
        <taxon>fabids</taxon>
        <taxon>Fabales</taxon>
        <taxon>Fabaceae</taxon>
        <taxon>Papilionoideae</taxon>
        <taxon>50 kb inversion clade</taxon>
        <taxon>genistoids sensu lato</taxon>
        <taxon>core genistoids</taxon>
        <taxon>Genisteae</taxon>
        <taxon>Lupinus</taxon>
    </lineage>
</organism>
<comment type="subcellular location">
    <subcellularLocation>
        <location evidence="2">Cytoplasm</location>
    </subcellularLocation>
    <subcellularLocation>
        <location evidence="1">Nucleus</location>
    </subcellularLocation>
</comment>
<dbReference type="SUPFAM" id="SSF52540">
    <property type="entry name" value="P-loop containing nucleoside triphosphate hydrolases"/>
    <property type="match status" value="1"/>
</dbReference>
<feature type="region of interest" description="Disordered" evidence="9">
    <location>
        <begin position="1"/>
        <end position="31"/>
    </location>
</feature>
<dbReference type="AlphaFoldDB" id="A0A4P1RVL8"/>
<dbReference type="Pfam" id="PF05625">
    <property type="entry name" value="PAXNEB"/>
    <property type="match status" value="1"/>
</dbReference>
<comment type="similarity">
    <text evidence="4">Belongs to the ELP4 family.</text>
</comment>
<dbReference type="STRING" id="3871.A0A4P1RVL8"/>
<reference evidence="10 11" key="1">
    <citation type="journal article" date="2017" name="Plant Biotechnol. J.">
        <title>A comprehensive draft genome sequence for lupin (Lupinus angustifolius), an emerging health food: insights into plant-microbe interactions and legume evolution.</title>
        <authorList>
            <person name="Hane J.K."/>
            <person name="Ming Y."/>
            <person name="Kamphuis L.G."/>
            <person name="Nelson M.N."/>
            <person name="Garg G."/>
            <person name="Atkins C.A."/>
            <person name="Bayer P.E."/>
            <person name="Bravo A."/>
            <person name="Bringans S."/>
            <person name="Cannon S."/>
            <person name="Edwards D."/>
            <person name="Foley R."/>
            <person name="Gao L.L."/>
            <person name="Harrison M.J."/>
            <person name="Huang W."/>
            <person name="Hurgobin B."/>
            <person name="Li S."/>
            <person name="Liu C.W."/>
            <person name="McGrath A."/>
            <person name="Morahan G."/>
            <person name="Murray J."/>
            <person name="Weller J."/>
            <person name="Jian J."/>
            <person name="Singh K.B."/>
        </authorList>
    </citation>
    <scope>NUCLEOTIDE SEQUENCE [LARGE SCALE GENOMIC DNA]</scope>
    <source>
        <strain evidence="11">cv. Tanjil</strain>
        <tissue evidence="10">Whole plant</tissue>
    </source>
</reference>
<evidence type="ECO:0000256" key="3">
    <source>
        <dbReference type="ARBA" id="ARBA00005043"/>
    </source>
</evidence>
<dbReference type="GO" id="GO:0005737">
    <property type="term" value="C:cytoplasm"/>
    <property type="evidence" value="ECO:0007669"/>
    <property type="project" value="UniProtKB-SubCell"/>
</dbReference>
<dbReference type="PANTHER" id="PTHR12896">
    <property type="entry name" value="PAX6 NEIGHBOR PROTEIN PAXNEB"/>
    <property type="match status" value="1"/>
</dbReference>
<sequence length="364" mass="39676">MASSLSKSSGSSFCRNSSKSSSNPQLKLGPNSTSFISSGIPDLDKILGGGFSVGSVVMIMEDAEAPHHMLLLRNFMSQGLVHKQPLLYASPSKHPKLFLGTLPSPNASSSSKHDKSPHPTHEKDLRIAWQYKKYFGEPNLNISTNNGGQHDYCNDFDLRKPLERHFYSGTNVDCVSIQDSPNLDALQDRCAGFLAQLSRNEGNISSAGRIAIQSFCSPQCKYSDMEWHMLSFIKSLKGMTRSSNAVVIVTFPPSLLSPSCSKRLQHMADTLLSVKAIPDEDKELAKLLTGYQDMVGFLNVHKVARLNTQVPVILDATTFSIKLEKRRYLVLECLNQAPVDGSSGTSYGTSGSCSGSTKSGSLDF</sequence>
<keyword evidence="8" id="KW-0539">Nucleus</keyword>
<dbReference type="OrthoDB" id="289162at2759"/>
<evidence type="ECO:0000256" key="2">
    <source>
        <dbReference type="ARBA" id="ARBA00004496"/>
    </source>
</evidence>
<evidence type="ECO:0000313" key="11">
    <source>
        <dbReference type="Proteomes" id="UP000188354"/>
    </source>
</evidence>
<name>A0A4P1RVL8_LUPAN</name>
<dbReference type="FunFam" id="3.40.50.300:FF:001766">
    <property type="entry name" value="Elongator complex protein 4"/>
    <property type="match status" value="1"/>
</dbReference>
<evidence type="ECO:0000256" key="9">
    <source>
        <dbReference type="SAM" id="MobiDB-lite"/>
    </source>
</evidence>
<accession>A0A4P1RVL8</accession>
<feature type="compositionally biased region" description="Low complexity" evidence="9">
    <location>
        <begin position="1"/>
        <end position="22"/>
    </location>
</feature>
<evidence type="ECO:0000256" key="5">
    <source>
        <dbReference type="ARBA" id="ARBA00020265"/>
    </source>
</evidence>
<dbReference type="InterPro" id="IPR027417">
    <property type="entry name" value="P-loop_NTPase"/>
</dbReference>
<keyword evidence="11" id="KW-1185">Reference proteome</keyword>
<dbReference type="Gene3D" id="3.40.50.300">
    <property type="entry name" value="P-loop containing nucleotide triphosphate hydrolases"/>
    <property type="match status" value="1"/>
</dbReference>
<keyword evidence="7" id="KW-0819">tRNA processing</keyword>
<evidence type="ECO:0000313" key="10">
    <source>
        <dbReference type="EMBL" id="OIW18828.1"/>
    </source>
</evidence>
<dbReference type="PANTHER" id="PTHR12896:SF1">
    <property type="entry name" value="ELONGATOR COMPLEX PROTEIN 4"/>
    <property type="match status" value="1"/>
</dbReference>
<comment type="pathway">
    <text evidence="3">tRNA modification; 5-methoxycarbonylmethyl-2-thiouridine-tRNA biosynthesis.</text>
</comment>
<proteinExistence type="inferred from homology"/>
<dbReference type="InterPro" id="IPR008728">
    <property type="entry name" value="Elongator_complex_protein_4"/>
</dbReference>
<dbReference type="KEGG" id="lang:109352441"/>
<dbReference type="GO" id="GO:0002098">
    <property type="term" value="P:tRNA wobble uridine modification"/>
    <property type="evidence" value="ECO:0007669"/>
    <property type="project" value="InterPro"/>
</dbReference>
<dbReference type="Gramene" id="OIW18828">
    <property type="protein sequence ID" value="OIW18828"/>
    <property type="gene ID" value="TanjilG_25271"/>
</dbReference>
<evidence type="ECO:0000256" key="7">
    <source>
        <dbReference type="ARBA" id="ARBA00022694"/>
    </source>
</evidence>
<dbReference type="GO" id="GO:0008023">
    <property type="term" value="C:transcription elongation factor complex"/>
    <property type="evidence" value="ECO:0007669"/>
    <property type="project" value="TreeGrafter"/>
</dbReference>
<gene>
    <name evidence="10" type="ORF">TanjilG_25271</name>
</gene>
<evidence type="ECO:0000256" key="1">
    <source>
        <dbReference type="ARBA" id="ARBA00004123"/>
    </source>
</evidence>
<evidence type="ECO:0000256" key="8">
    <source>
        <dbReference type="ARBA" id="ARBA00023242"/>
    </source>
</evidence>
<evidence type="ECO:0000256" key="4">
    <source>
        <dbReference type="ARBA" id="ARBA00007573"/>
    </source>
</evidence>
<protein>
    <recommendedName>
        <fullName evidence="5">Elongator complex protein 4</fullName>
    </recommendedName>
</protein>
<dbReference type="GO" id="GO:0033588">
    <property type="term" value="C:elongator holoenzyme complex"/>
    <property type="evidence" value="ECO:0007669"/>
    <property type="project" value="InterPro"/>
</dbReference>
<dbReference type="EMBL" id="CM007361">
    <property type="protein sequence ID" value="OIW18828.1"/>
    <property type="molecule type" value="Genomic_DNA"/>
</dbReference>
<dbReference type="Proteomes" id="UP000188354">
    <property type="component" value="Chromosome LG01"/>
</dbReference>
<keyword evidence="6" id="KW-0963">Cytoplasm</keyword>
<feature type="compositionally biased region" description="Basic and acidic residues" evidence="9">
    <location>
        <begin position="111"/>
        <end position="121"/>
    </location>
</feature>
<evidence type="ECO:0000256" key="6">
    <source>
        <dbReference type="ARBA" id="ARBA00022490"/>
    </source>
</evidence>
<feature type="region of interest" description="Disordered" evidence="9">
    <location>
        <begin position="99"/>
        <end position="121"/>
    </location>
</feature>
<feature type="region of interest" description="Disordered" evidence="9">
    <location>
        <begin position="341"/>
        <end position="364"/>
    </location>
</feature>
<dbReference type="UniPathway" id="UPA00988"/>
<dbReference type="CDD" id="cd19494">
    <property type="entry name" value="Elp4"/>
    <property type="match status" value="1"/>
</dbReference>